<evidence type="ECO:0000313" key="1">
    <source>
        <dbReference type="EMBL" id="GFH28705.1"/>
    </source>
</evidence>
<gene>
    <name evidence="1" type="ORF">HaLaN_27242</name>
</gene>
<accession>A0A6A0A7Z0</accession>
<feature type="non-terminal residue" evidence="1">
    <location>
        <position position="20"/>
    </location>
</feature>
<proteinExistence type="predicted"/>
<dbReference type="Proteomes" id="UP000485058">
    <property type="component" value="Unassembled WGS sequence"/>
</dbReference>
<sequence length="20" mass="2310">MFGGPQMSAISHHMGYCLRW</sequence>
<dbReference type="EMBL" id="BLLF01004000">
    <property type="protein sequence ID" value="GFH28705.1"/>
    <property type="molecule type" value="Genomic_DNA"/>
</dbReference>
<reference evidence="1 2" key="1">
    <citation type="submission" date="2020-02" db="EMBL/GenBank/DDBJ databases">
        <title>Draft genome sequence of Haematococcus lacustris strain NIES-144.</title>
        <authorList>
            <person name="Morimoto D."/>
            <person name="Nakagawa S."/>
            <person name="Yoshida T."/>
            <person name="Sawayama S."/>
        </authorList>
    </citation>
    <scope>NUCLEOTIDE SEQUENCE [LARGE SCALE GENOMIC DNA]</scope>
    <source>
        <strain evidence="1 2">NIES-144</strain>
    </source>
</reference>
<name>A0A6A0A7Z0_HAELA</name>
<evidence type="ECO:0000313" key="2">
    <source>
        <dbReference type="Proteomes" id="UP000485058"/>
    </source>
</evidence>
<organism evidence="1 2">
    <name type="scientific">Haematococcus lacustris</name>
    <name type="common">Green alga</name>
    <name type="synonym">Haematococcus pluvialis</name>
    <dbReference type="NCBI Taxonomy" id="44745"/>
    <lineage>
        <taxon>Eukaryota</taxon>
        <taxon>Viridiplantae</taxon>
        <taxon>Chlorophyta</taxon>
        <taxon>core chlorophytes</taxon>
        <taxon>Chlorophyceae</taxon>
        <taxon>CS clade</taxon>
        <taxon>Chlamydomonadales</taxon>
        <taxon>Haematococcaceae</taxon>
        <taxon>Haematococcus</taxon>
    </lineage>
</organism>
<dbReference type="AlphaFoldDB" id="A0A6A0A7Z0"/>
<feature type="non-terminal residue" evidence="1">
    <location>
        <position position="1"/>
    </location>
</feature>
<protein>
    <submittedName>
        <fullName evidence="1">Uncharacterized protein</fullName>
    </submittedName>
</protein>
<keyword evidence="2" id="KW-1185">Reference proteome</keyword>
<comment type="caution">
    <text evidence="1">The sequence shown here is derived from an EMBL/GenBank/DDBJ whole genome shotgun (WGS) entry which is preliminary data.</text>
</comment>